<reference evidence="2" key="1">
    <citation type="submission" date="2014-09" db="EMBL/GenBank/DDBJ databases">
        <authorList>
            <person name="Magalhaes I.L.F."/>
            <person name="Oliveira U."/>
            <person name="Santos F.R."/>
            <person name="Vidigal T.H.D.A."/>
            <person name="Brescovit A.D."/>
            <person name="Santos A.J."/>
        </authorList>
    </citation>
    <scope>NUCLEOTIDE SEQUENCE</scope>
    <source>
        <tissue evidence="2">Shoot tissue taken approximately 20 cm above the soil surface</tissue>
    </source>
</reference>
<evidence type="ECO:0000256" key="1">
    <source>
        <dbReference type="SAM" id="MobiDB-lite"/>
    </source>
</evidence>
<name>A0A0A9FXP0_ARUDO</name>
<dbReference type="EMBL" id="GBRH01184803">
    <property type="protein sequence ID" value="JAE13093.1"/>
    <property type="molecule type" value="Transcribed_RNA"/>
</dbReference>
<evidence type="ECO:0000313" key="2">
    <source>
        <dbReference type="EMBL" id="JAE13093.1"/>
    </source>
</evidence>
<organism evidence="2">
    <name type="scientific">Arundo donax</name>
    <name type="common">Giant reed</name>
    <name type="synonym">Donax arundinaceus</name>
    <dbReference type="NCBI Taxonomy" id="35708"/>
    <lineage>
        <taxon>Eukaryota</taxon>
        <taxon>Viridiplantae</taxon>
        <taxon>Streptophyta</taxon>
        <taxon>Embryophyta</taxon>
        <taxon>Tracheophyta</taxon>
        <taxon>Spermatophyta</taxon>
        <taxon>Magnoliopsida</taxon>
        <taxon>Liliopsida</taxon>
        <taxon>Poales</taxon>
        <taxon>Poaceae</taxon>
        <taxon>PACMAD clade</taxon>
        <taxon>Arundinoideae</taxon>
        <taxon>Arundineae</taxon>
        <taxon>Arundo</taxon>
    </lineage>
</organism>
<feature type="compositionally biased region" description="Basic and acidic residues" evidence="1">
    <location>
        <begin position="1"/>
        <end position="15"/>
    </location>
</feature>
<reference evidence="2" key="2">
    <citation type="journal article" date="2015" name="Data Brief">
        <title>Shoot transcriptome of the giant reed, Arundo donax.</title>
        <authorList>
            <person name="Barrero R.A."/>
            <person name="Guerrero F.D."/>
            <person name="Moolhuijzen P."/>
            <person name="Goolsby J.A."/>
            <person name="Tidwell J."/>
            <person name="Bellgard S.E."/>
            <person name="Bellgard M.I."/>
        </authorList>
    </citation>
    <scope>NUCLEOTIDE SEQUENCE</scope>
    <source>
        <tissue evidence="2">Shoot tissue taken approximately 20 cm above the soil surface</tissue>
    </source>
</reference>
<sequence length="29" mass="3483">MSNREREKNKKEEKANPNPMEWADQTHLA</sequence>
<proteinExistence type="predicted"/>
<protein>
    <submittedName>
        <fullName evidence="2">Uncharacterized protein</fullName>
    </submittedName>
</protein>
<dbReference type="AlphaFoldDB" id="A0A0A9FXP0"/>
<feature type="region of interest" description="Disordered" evidence="1">
    <location>
        <begin position="1"/>
        <end position="29"/>
    </location>
</feature>
<accession>A0A0A9FXP0</accession>